<protein>
    <recommendedName>
        <fullName evidence="10">Ion-translocating oxidoreductase complex subunit D</fullName>
        <ecNumber evidence="10">7.-.-.-</ecNumber>
    </recommendedName>
    <alternativeName>
        <fullName evidence="10">Rnf electron transport complex subunit D</fullName>
    </alternativeName>
</protein>
<evidence type="ECO:0000256" key="8">
    <source>
        <dbReference type="ARBA" id="ARBA00022989"/>
    </source>
</evidence>
<evidence type="ECO:0000256" key="2">
    <source>
        <dbReference type="ARBA" id="ARBA00022553"/>
    </source>
</evidence>
<comment type="function">
    <text evidence="10">Part of a membrane-bound complex that couples electron transfer with translocation of ions across the membrane.</text>
</comment>
<feature type="transmembrane region" description="Helical" evidence="10">
    <location>
        <begin position="199"/>
        <end position="225"/>
    </location>
</feature>
<dbReference type="NCBIfam" id="TIGR01946">
    <property type="entry name" value="rnfD"/>
    <property type="match status" value="1"/>
</dbReference>
<dbReference type="RefSeq" id="WP_180307974.1">
    <property type="nucleotide sequence ID" value="NZ_CP058952.1"/>
</dbReference>
<keyword evidence="5 10" id="KW-0812">Transmembrane</keyword>
<dbReference type="HAMAP" id="MF_00462">
    <property type="entry name" value="RsxD_RnfD"/>
    <property type="match status" value="1"/>
</dbReference>
<keyword evidence="12" id="KW-1185">Reference proteome</keyword>
<keyword evidence="10" id="KW-0997">Cell inner membrane</keyword>
<dbReference type="InterPro" id="IPR004338">
    <property type="entry name" value="NqrB/RnfD"/>
</dbReference>
<comment type="similarity">
    <text evidence="10">Belongs to the NqrB/RnfD family.</text>
</comment>
<comment type="cofactor">
    <cofactor evidence="10">
        <name>FMN</name>
        <dbReference type="ChEBI" id="CHEBI:58210"/>
    </cofactor>
</comment>
<comment type="subcellular location">
    <subcellularLocation>
        <location evidence="10">Cell inner membrane</location>
        <topology evidence="10">Multi-pass membrane protein</topology>
    </subcellularLocation>
</comment>
<feature type="transmembrane region" description="Helical" evidence="10">
    <location>
        <begin position="257"/>
        <end position="278"/>
    </location>
</feature>
<keyword evidence="3 10" id="KW-0285">Flavoprotein</keyword>
<dbReference type="Proteomes" id="UP000510822">
    <property type="component" value="Chromosome"/>
</dbReference>
<proteinExistence type="inferred from homology"/>
<evidence type="ECO:0000256" key="4">
    <source>
        <dbReference type="ARBA" id="ARBA00022643"/>
    </source>
</evidence>
<sequence length="358" mass="38142">MIRTSPHFVKPTPLQVVMLKVAGALLPGIAVYCYVFGAGILLQLLLATITALATEAACLKLRNYPIKPFITDGSAIVTAWLLALSLPPLSAWWMIVLATVIAIGLAKHLYGGLGQNPFNPAMIGFAVMIVSFPAQMGRWNAPLALPNADLTTWQQFGYIFTGQLPPGLTFDTLASATPLDAVKTALMQSHAMSDIFGGAIFQAGFLPSEMGWIAAAYLVGGLFLLQQRVIQWQLPVAFLAALAAFSSVFYLLDPAHYTSPVFHLFSGAAMLGAFFIATDPVTAPTTPRGRLIYAGLIGLLTWLIRTYGGYPDGVAFAVIIMNIASPFIDQYTQPAVFGRKANNNGSSKGATAAQGKKA</sequence>
<keyword evidence="4 10" id="KW-0288">FMN</keyword>
<evidence type="ECO:0000313" key="12">
    <source>
        <dbReference type="Proteomes" id="UP000510822"/>
    </source>
</evidence>
<keyword evidence="2 10" id="KW-0597">Phosphoprotein</keyword>
<evidence type="ECO:0000256" key="1">
    <source>
        <dbReference type="ARBA" id="ARBA00022448"/>
    </source>
</evidence>
<dbReference type="InterPro" id="IPR011303">
    <property type="entry name" value="RnfD_bac"/>
</dbReference>
<keyword evidence="9 10" id="KW-0472">Membrane</keyword>
<feature type="transmembrane region" description="Helical" evidence="10">
    <location>
        <begin position="290"/>
        <end position="308"/>
    </location>
</feature>
<feature type="modified residue" description="FMN phosphoryl threonine" evidence="10">
    <location>
        <position position="177"/>
    </location>
</feature>
<dbReference type="GO" id="GO:0055085">
    <property type="term" value="P:transmembrane transport"/>
    <property type="evidence" value="ECO:0007669"/>
    <property type="project" value="InterPro"/>
</dbReference>
<dbReference type="GO" id="GO:0022900">
    <property type="term" value="P:electron transport chain"/>
    <property type="evidence" value="ECO:0007669"/>
    <property type="project" value="UniProtKB-UniRule"/>
</dbReference>
<reference evidence="11 12" key="1">
    <citation type="journal article" date="2016" name="Int. J. Syst. Evol. Microbiol.">
        <title>Chitinibacter fontanus sp. nov., isolated from a spring.</title>
        <authorList>
            <person name="Sheu S.Y."/>
            <person name="Li Y.S."/>
            <person name="Young C.C."/>
            <person name="Chen W.M."/>
        </authorList>
    </citation>
    <scope>NUCLEOTIDE SEQUENCE [LARGE SCALE GENOMIC DNA]</scope>
    <source>
        <strain evidence="11 12">STM-7</strain>
    </source>
</reference>
<keyword evidence="8 10" id="KW-1133">Transmembrane helix</keyword>
<dbReference type="GO" id="GO:0005886">
    <property type="term" value="C:plasma membrane"/>
    <property type="evidence" value="ECO:0007669"/>
    <property type="project" value="UniProtKB-SubCell"/>
</dbReference>
<feature type="transmembrane region" description="Helical" evidence="10">
    <location>
        <begin position="89"/>
        <end position="106"/>
    </location>
</feature>
<organism evidence="11 12">
    <name type="scientific">Chitinibacter fontanus</name>
    <dbReference type="NCBI Taxonomy" id="1737446"/>
    <lineage>
        <taxon>Bacteria</taxon>
        <taxon>Pseudomonadati</taxon>
        <taxon>Pseudomonadota</taxon>
        <taxon>Betaproteobacteria</taxon>
        <taxon>Neisseriales</taxon>
        <taxon>Chitinibacteraceae</taxon>
        <taxon>Chitinibacter</taxon>
    </lineage>
</organism>
<feature type="transmembrane region" description="Helical" evidence="10">
    <location>
        <begin position="29"/>
        <end position="52"/>
    </location>
</feature>
<dbReference type="KEGG" id="cfon:HZU75_04440"/>
<evidence type="ECO:0000256" key="7">
    <source>
        <dbReference type="ARBA" id="ARBA00022982"/>
    </source>
</evidence>
<feature type="transmembrane region" description="Helical" evidence="10">
    <location>
        <begin position="232"/>
        <end position="251"/>
    </location>
</feature>
<evidence type="ECO:0000256" key="6">
    <source>
        <dbReference type="ARBA" id="ARBA00022967"/>
    </source>
</evidence>
<evidence type="ECO:0000256" key="3">
    <source>
        <dbReference type="ARBA" id="ARBA00022630"/>
    </source>
</evidence>
<dbReference type="EC" id="7.-.-.-" evidence="10"/>
<name>A0A7D5V9C7_9NEIS</name>
<evidence type="ECO:0000313" key="11">
    <source>
        <dbReference type="EMBL" id="QLI80840.1"/>
    </source>
</evidence>
<feature type="transmembrane region" description="Helical" evidence="10">
    <location>
        <begin position="118"/>
        <end position="136"/>
    </location>
</feature>
<dbReference type="PANTHER" id="PTHR30578">
    <property type="entry name" value="ELECTRON TRANSPORT COMPLEX PROTEIN RNFD"/>
    <property type="match status" value="1"/>
</dbReference>
<dbReference type="EMBL" id="CP058952">
    <property type="protein sequence ID" value="QLI80840.1"/>
    <property type="molecule type" value="Genomic_DNA"/>
</dbReference>
<dbReference type="AlphaFoldDB" id="A0A7D5V9C7"/>
<dbReference type="Pfam" id="PF03116">
    <property type="entry name" value="NQR2_RnfD_RnfE"/>
    <property type="match status" value="1"/>
</dbReference>
<comment type="subunit">
    <text evidence="10">The complex is composed of six subunits: RnfA, RnfB, RnfC, RnfD, RnfE and RnfG.</text>
</comment>
<evidence type="ECO:0000256" key="10">
    <source>
        <dbReference type="HAMAP-Rule" id="MF_00462"/>
    </source>
</evidence>
<evidence type="ECO:0000256" key="9">
    <source>
        <dbReference type="ARBA" id="ARBA00023136"/>
    </source>
</evidence>
<dbReference type="PANTHER" id="PTHR30578:SF0">
    <property type="entry name" value="ION-TRANSLOCATING OXIDOREDUCTASE COMPLEX SUBUNIT D"/>
    <property type="match status" value="1"/>
</dbReference>
<accession>A0A7D5V9C7</accession>
<keyword evidence="6 10" id="KW-1278">Translocase</keyword>
<keyword evidence="1 10" id="KW-0813">Transport</keyword>
<gene>
    <name evidence="10" type="primary">rnfD</name>
    <name evidence="11" type="ORF">HZU75_04440</name>
</gene>
<keyword evidence="10" id="KW-1003">Cell membrane</keyword>
<keyword evidence="7 10" id="KW-0249">Electron transport</keyword>
<evidence type="ECO:0000256" key="5">
    <source>
        <dbReference type="ARBA" id="ARBA00022692"/>
    </source>
</evidence>